<accession>A0A4Q0QS17</accession>
<name>A0A4Q0QS17_9BRAD</name>
<organism evidence="2 3">
    <name type="scientific">Bradyrhizobium zhanjiangense</name>
    <dbReference type="NCBI Taxonomy" id="1325107"/>
    <lineage>
        <taxon>Bacteria</taxon>
        <taxon>Pseudomonadati</taxon>
        <taxon>Pseudomonadota</taxon>
        <taxon>Alphaproteobacteria</taxon>
        <taxon>Hyphomicrobiales</taxon>
        <taxon>Nitrobacteraceae</taxon>
        <taxon>Bradyrhizobium</taxon>
    </lineage>
</organism>
<dbReference type="InterPro" id="IPR015927">
    <property type="entry name" value="Peptidase_S24_S26A/B/C"/>
</dbReference>
<proteinExistence type="predicted"/>
<gene>
    <name evidence="2" type="ORF">EAS61_10570</name>
</gene>
<dbReference type="SUPFAM" id="SSF51306">
    <property type="entry name" value="LexA/Signal peptidase"/>
    <property type="match status" value="1"/>
</dbReference>
<dbReference type="InterPro" id="IPR036286">
    <property type="entry name" value="LexA/Signal_pep-like_sf"/>
</dbReference>
<dbReference type="EMBL" id="RKMK01000007">
    <property type="protein sequence ID" value="RXH00101.1"/>
    <property type="molecule type" value="Genomic_DNA"/>
</dbReference>
<dbReference type="Proteomes" id="UP000290174">
    <property type="component" value="Unassembled WGS sequence"/>
</dbReference>
<dbReference type="AlphaFoldDB" id="A0A4Q0QS17"/>
<dbReference type="InterPro" id="IPR039418">
    <property type="entry name" value="LexA-like"/>
</dbReference>
<dbReference type="Gene3D" id="2.10.109.10">
    <property type="entry name" value="Umud Fragment, subunit A"/>
    <property type="match status" value="1"/>
</dbReference>
<evidence type="ECO:0000259" key="1">
    <source>
        <dbReference type="Pfam" id="PF00717"/>
    </source>
</evidence>
<dbReference type="RefSeq" id="WP_128955805.1">
    <property type="nucleotide sequence ID" value="NZ_RKMK01000007.1"/>
</dbReference>
<dbReference type="CDD" id="cd06529">
    <property type="entry name" value="S24_LexA-like"/>
    <property type="match status" value="1"/>
</dbReference>
<comment type="caution">
    <text evidence="2">The sequence shown here is derived from an EMBL/GenBank/DDBJ whole genome shotgun (WGS) entry which is preliminary data.</text>
</comment>
<reference evidence="2 3" key="1">
    <citation type="submission" date="2018-11" db="EMBL/GenBank/DDBJ databases">
        <title>Bradyrhizobium sp. nov., isolated from effective nodules of peanut in China.</title>
        <authorList>
            <person name="Li Y."/>
        </authorList>
    </citation>
    <scope>NUCLEOTIDE SEQUENCE [LARGE SCALE GENOMIC DNA]</scope>
    <source>
        <strain evidence="2 3">CCBAU 51770</strain>
    </source>
</reference>
<sequence length="217" mass="23062">MVKQAKAQRMLTHDQIWGALDRLAARAGLSPSGLAKRAGLDPTTFNKSKRVTSDGRERWPSTESIAKALAAAGSSIDGFARLIDEDAGDDRSVPLLSFALAGTSGAFDESGVPSGKGWTEIALPTAEDGHAFALEISGDALQPAYRNGDIILVSRGTPIRKGDRVVVKTRAGEVVVATLKRRTAKALDLQPLDASRAERTIAMSDVAWIARIVWASQ</sequence>
<protein>
    <submittedName>
        <fullName evidence="2">Helix-turn-helix transcriptional regulator</fullName>
    </submittedName>
</protein>
<evidence type="ECO:0000313" key="3">
    <source>
        <dbReference type="Proteomes" id="UP000290174"/>
    </source>
</evidence>
<evidence type="ECO:0000313" key="2">
    <source>
        <dbReference type="EMBL" id="RXH00101.1"/>
    </source>
</evidence>
<feature type="domain" description="Peptidase S24/S26A/S26B/S26C" evidence="1">
    <location>
        <begin position="99"/>
        <end position="213"/>
    </location>
</feature>
<dbReference type="Pfam" id="PF00717">
    <property type="entry name" value="Peptidase_S24"/>
    <property type="match status" value="1"/>
</dbReference>